<dbReference type="SUPFAM" id="SSF52949">
    <property type="entry name" value="Macro domain-like"/>
    <property type="match status" value="1"/>
</dbReference>
<name>A0A399EXL5_9DEIN</name>
<dbReference type="Gene3D" id="3.40.220.10">
    <property type="entry name" value="Leucine Aminopeptidase, subunit E, domain 1"/>
    <property type="match status" value="1"/>
</dbReference>
<dbReference type="EC" id="3.5.1.-" evidence="2"/>
<feature type="domain" description="Macro" evidence="1">
    <location>
        <begin position="1"/>
        <end position="163"/>
    </location>
</feature>
<dbReference type="GO" id="GO:0016787">
    <property type="term" value="F:hydrolase activity"/>
    <property type="evidence" value="ECO:0007669"/>
    <property type="project" value="UniProtKB-KW"/>
</dbReference>
<dbReference type="SMART" id="SM00506">
    <property type="entry name" value="A1pp"/>
    <property type="match status" value="1"/>
</dbReference>
<protein>
    <submittedName>
        <fullName evidence="2">O-acetyl-ADP-ribose deacetylase</fullName>
        <ecNumber evidence="2">3.5.1.-</ecNumber>
    </submittedName>
</protein>
<dbReference type="PANTHER" id="PTHR11106">
    <property type="entry name" value="GANGLIOSIDE INDUCED DIFFERENTIATION ASSOCIATED PROTEIN 2-RELATED"/>
    <property type="match status" value="1"/>
</dbReference>
<organism evidence="2 3">
    <name type="scientific">Meiothermus luteus</name>
    <dbReference type="NCBI Taxonomy" id="2026184"/>
    <lineage>
        <taxon>Bacteria</taxon>
        <taxon>Thermotogati</taxon>
        <taxon>Deinococcota</taxon>
        <taxon>Deinococci</taxon>
        <taxon>Thermales</taxon>
        <taxon>Thermaceae</taxon>
        <taxon>Meiothermus</taxon>
    </lineage>
</organism>
<evidence type="ECO:0000313" key="2">
    <source>
        <dbReference type="EMBL" id="RIH87021.1"/>
    </source>
</evidence>
<dbReference type="Proteomes" id="UP000265800">
    <property type="component" value="Unassembled WGS sequence"/>
</dbReference>
<accession>A0A399EXL5</accession>
<dbReference type="PROSITE" id="PS51154">
    <property type="entry name" value="MACRO"/>
    <property type="match status" value="1"/>
</dbReference>
<dbReference type="OrthoDB" id="6194521at2"/>
<proteinExistence type="predicted"/>
<dbReference type="InterPro" id="IPR002589">
    <property type="entry name" value="Macro_dom"/>
</dbReference>
<dbReference type="AlphaFoldDB" id="A0A399EXL5"/>
<keyword evidence="2" id="KW-0378">Hydrolase</keyword>
<reference evidence="2 3" key="1">
    <citation type="submission" date="2018-08" db="EMBL/GenBank/DDBJ databases">
        <title>Meiothermus luteus KCTC 52599 genome sequencing project.</title>
        <authorList>
            <person name="Da Costa M.S."/>
            <person name="Albuquerque L."/>
            <person name="Raposo P."/>
            <person name="Froufe H.J.C."/>
            <person name="Barroso C.S."/>
            <person name="Egas C."/>
        </authorList>
    </citation>
    <scope>NUCLEOTIDE SEQUENCE [LARGE SCALE GENOMIC DNA]</scope>
    <source>
        <strain evidence="2 3">KCTC 52599</strain>
    </source>
</reference>
<dbReference type="InterPro" id="IPR043472">
    <property type="entry name" value="Macro_dom-like"/>
</dbReference>
<comment type="caution">
    <text evidence="2">The sequence shown here is derived from an EMBL/GenBank/DDBJ whole genome shotgun (WGS) entry which is preliminary data.</text>
</comment>
<evidence type="ECO:0000259" key="1">
    <source>
        <dbReference type="PROSITE" id="PS51154"/>
    </source>
</evidence>
<gene>
    <name evidence="2" type="primary">ymdB</name>
    <name evidence="2" type="ORF">Mlute_01098</name>
</gene>
<keyword evidence="3" id="KW-1185">Reference proteome</keyword>
<dbReference type="PANTHER" id="PTHR11106:SF111">
    <property type="entry name" value="MACRO DOMAIN-CONTAINING PROTEIN"/>
    <property type="match status" value="1"/>
</dbReference>
<evidence type="ECO:0000313" key="3">
    <source>
        <dbReference type="Proteomes" id="UP000265800"/>
    </source>
</evidence>
<dbReference type="Pfam" id="PF01661">
    <property type="entry name" value="Macro"/>
    <property type="match status" value="1"/>
</dbReference>
<dbReference type="RefSeq" id="WP_119359763.1">
    <property type="nucleotide sequence ID" value="NZ_QWKZ01000026.1"/>
</dbReference>
<dbReference type="EMBL" id="QWKZ01000026">
    <property type="protein sequence ID" value="RIH87021.1"/>
    <property type="molecule type" value="Genomic_DNA"/>
</dbReference>
<sequence>MARIQVAQGDITEFVGDAIVNAANNHLVLGSGVAGAIRRKGGPSIQEECDRHGPIQVGEAALTGAGQLPVRYVIHAAVLGDAPASLETVRRATRAALRLALEKGLHKVAFPLLGTGVGGLGVSMVVETMLDELLAAPDPLEVTLYGYTEADAEAIRQALARRGQFPEG</sequence>